<dbReference type="AlphaFoldDB" id="A0A251VAJ6"/>
<feature type="compositionally biased region" description="Polar residues" evidence="6">
    <location>
        <begin position="442"/>
        <end position="453"/>
    </location>
</feature>
<dbReference type="InParanoid" id="A0A251VAJ6"/>
<organism evidence="8 9">
    <name type="scientific">Helianthus annuus</name>
    <name type="common">Common sunflower</name>
    <dbReference type="NCBI Taxonomy" id="4232"/>
    <lineage>
        <taxon>Eukaryota</taxon>
        <taxon>Viridiplantae</taxon>
        <taxon>Streptophyta</taxon>
        <taxon>Embryophyta</taxon>
        <taxon>Tracheophyta</taxon>
        <taxon>Spermatophyta</taxon>
        <taxon>Magnoliopsida</taxon>
        <taxon>eudicotyledons</taxon>
        <taxon>Gunneridae</taxon>
        <taxon>Pentapetalae</taxon>
        <taxon>asterids</taxon>
        <taxon>campanulids</taxon>
        <taxon>Asterales</taxon>
        <taxon>Asteraceae</taxon>
        <taxon>Asteroideae</taxon>
        <taxon>Heliantheae alliance</taxon>
        <taxon>Heliantheae</taxon>
        <taxon>Helianthus</taxon>
    </lineage>
</organism>
<dbReference type="PANTHER" id="PTHR34067">
    <property type="entry name" value="OS04G0193200 PROTEIN"/>
    <property type="match status" value="1"/>
</dbReference>
<evidence type="ECO:0000256" key="2">
    <source>
        <dbReference type="ARBA" id="ARBA00023015"/>
    </source>
</evidence>
<dbReference type="EMBL" id="CM007892">
    <property type="protein sequence ID" value="OTG32243.1"/>
    <property type="molecule type" value="Genomic_DNA"/>
</dbReference>
<dbReference type="Pfam" id="PF01429">
    <property type="entry name" value="MBD"/>
    <property type="match status" value="4"/>
</dbReference>
<keyword evidence="5" id="KW-0539">Nucleus</keyword>
<dbReference type="GO" id="GO:0005634">
    <property type="term" value="C:nucleus"/>
    <property type="evidence" value="ECO:0007669"/>
    <property type="project" value="UniProtKB-SubCell"/>
</dbReference>
<sequence>MSHDDWPDWLPGDWSVHIRKVDGRKVKCYVDPDGHKCYSKPQVFDYLKKTNKSLPTDKPQNGEGPAIDLSAEPNAPHTDEGPESTPGGPPTKLTPRSNRRKSISADLSEDFLGGDGFSSEPSSHKRHRGDCNWLPEGWTVEDKVRQGGSTSGMKYKVYIDPVSGQKFFSKPQVLNHIAKTNGSAGVHEAVQEAVFAEPISAMPISSWQEKPTTEPDDSQMYEATEAEKKTEDKTEISRLSSDDEVVTRTPAEGLPPGWIKEVRRRKSSGGAIRSDPYYLDPLSEYAFASKKDALRYLESGDIKTCVSRPRKKNMNNNDTLNVNLTSTGGELPAQTDQSNGNEASKEFVNGSAEELKTNESGIPNPKPLRSISGASFSTPEKDKWLPDGWLVDVRYKTSGMKYKIYKDPATGKLFYSKPQVLSYLGNGSSSSSRKKKEHNSSVAPDSSPNSTPADVTRPKRSVKKKGDSQNTEYQEVITTSAADGLPPGWIKETRTKIYATHKRNDPFYTDPETGYIFRSKADALRYIETGDVNLCAIRPKVKDKDGKEVYVYSNNAQKPTTGDDVATEVPEENHTPDPKTANDTNRRVTKNSSPATDSPSRSSKRQKGKDPETAPTSGVPTEKQETGVNLEKQPDDGNLTFDIPEDDNWTDQCIDFAVKTLTDEIMFNGQPVETTGVKDTPPSKVN</sequence>
<keyword evidence="4" id="KW-0804">Transcription</keyword>
<dbReference type="Proteomes" id="UP000215914">
    <property type="component" value="Chromosome 3"/>
</dbReference>
<feature type="compositionally biased region" description="Low complexity" evidence="6">
    <location>
        <begin position="592"/>
        <end position="601"/>
    </location>
</feature>
<feature type="compositionally biased region" description="Polar residues" evidence="6">
    <location>
        <begin position="468"/>
        <end position="479"/>
    </location>
</feature>
<keyword evidence="3 8" id="KW-0238">DNA-binding</keyword>
<dbReference type="InterPro" id="IPR016177">
    <property type="entry name" value="DNA-bd_dom_sf"/>
</dbReference>
<dbReference type="PROSITE" id="PS50982">
    <property type="entry name" value="MBD"/>
    <property type="match status" value="4"/>
</dbReference>
<comment type="subcellular location">
    <subcellularLocation>
        <location evidence="1">Nucleus</location>
    </subcellularLocation>
</comment>
<keyword evidence="9" id="KW-1185">Reference proteome</keyword>
<evidence type="ECO:0000313" key="9">
    <source>
        <dbReference type="Proteomes" id="UP000215914"/>
    </source>
</evidence>
<feature type="region of interest" description="Disordered" evidence="6">
    <location>
        <begin position="308"/>
        <end position="379"/>
    </location>
</feature>
<evidence type="ECO:0000256" key="5">
    <source>
        <dbReference type="ARBA" id="ARBA00023242"/>
    </source>
</evidence>
<feature type="region of interest" description="Disordered" evidence="6">
    <location>
        <begin position="207"/>
        <end position="274"/>
    </location>
</feature>
<name>A0A251VAJ6_HELAN</name>
<dbReference type="STRING" id="4232.A0A251VAJ6"/>
<evidence type="ECO:0000256" key="1">
    <source>
        <dbReference type="ARBA" id="ARBA00004123"/>
    </source>
</evidence>
<feature type="domain" description="MBD" evidence="7">
    <location>
        <begin position="124"/>
        <end position="200"/>
    </location>
</feature>
<dbReference type="SUPFAM" id="SSF54171">
    <property type="entry name" value="DNA-binding domain"/>
    <property type="match status" value="5"/>
</dbReference>
<feature type="compositionally biased region" description="Low complexity" evidence="6">
    <location>
        <begin position="314"/>
        <end position="325"/>
    </location>
</feature>
<dbReference type="GO" id="GO:0003677">
    <property type="term" value="F:DNA binding"/>
    <property type="evidence" value="ECO:0007669"/>
    <property type="project" value="UniProtKB-KW"/>
</dbReference>
<evidence type="ECO:0000313" key="8">
    <source>
        <dbReference type="EMBL" id="OTG32243.1"/>
    </source>
</evidence>
<evidence type="ECO:0000256" key="3">
    <source>
        <dbReference type="ARBA" id="ARBA00023125"/>
    </source>
</evidence>
<feature type="region of interest" description="Disordered" evidence="6">
    <location>
        <begin position="49"/>
        <end position="129"/>
    </location>
</feature>
<evidence type="ECO:0000256" key="6">
    <source>
        <dbReference type="SAM" id="MobiDB-lite"/>
    </source>
</evidence>
<dbReference type="InterPro" id="IPR001739">
    <property type="entry name" value="Methyl_CpG_DNA-bd"/>
</dbReference>
<feature type="region of interest" description="Disordered" evidence="6">
    <location>
        <begin position="552"/>
        <end position="647"/>
    </location>
</feature>
<feature type="domain" description="MBD" evidence="7">
    <location>
        <begin position="375"/>
        <end position="447"/>
    </location>
</feature>
<keyword evidence="2" id="KW-0805">Transcription regulation</keyword>
<gene>
    <name evidence="8" type="ORF">HannXRQ_Chr03g0084491</name>
</gene>
<dbReference type="Gene3D" id="3.30.890.10">
    <property type="entry name" value="Methyl-cpg-binding Protein 2, Chain A"/>
    <property type="match status" value="5"/>
</dbReference>
<feature type="domain" description="MBD" evidence="7">
    <location>
        <begin position="475"/>
        <end position="548"/>
    </location>
</feature>
<dbReference type="PANTHER" id="PTHR34067:SF23">
    <property type="entry name" value="DNA-BINDING DOMAIN-CONTAINING PROTEIN-RELATED"/>
    <property type="match status" value="1"/>
</dbReference>
<reference evidence="9" key="1">
    <citation type="journal article" date="2017" name="Nature">
        <title>The sunflower genome provides insights into oil metabolism, flowering and Asterid evolution.</title>
        <authorList>
            <person name="Badouin H."/>
            <person name="Gouzy J."/>
            <person name="Grassa C.J."/>
            <person name="Murat F."/>
            <person name="Staton S.E."/>
            <person name="Cottret L."/>
            <person name="Lelandais-Briere C."/>
            <person name="Owens G.L."/>
            <person name="Carrere S."/>
            <person name="Mayjonade B."/>
            <person name="Legrand L."/>
            <person name="Gill N."/>
            <person name="Kane N.C."/>
            <person name="Bowers J.E."/>
            <person name="Hubner S."/>
            <person name="Bellec A."/>
            <person name="Berard A."/>
            <person name="Berges H."/>
            <person name="Blanchet N."/>
            <person name="Boniface M.C."/>
            <person name="Brunel D."/>
            <person name="Catrice O."/>
            <person name="Chaidir N."/>
            <person name="Claudel C."/>
            <person name="Donnadieu C."/>
            <person name="Faraut T."/>
            <person name="Fievet G."/>
            <person name="Helmstetter N."/>
            <person name="King M."/>
            <person name="Knapp S.J."/>
            <person name="Lai Z."/>
            <person name="Le Paslier M.C."/>
            <person name="Lippi Y."/>
            <person name="Lorenzon L."/>
            <person name="Mandel J.R."/>
            <person name="Marage G."/>
            <person name="Marchand G."/>
            <person name="Marquand E."/>
            <person name="Bret-Mestries E."/>
            <person name="Morien E."/>
            <person name="Nambeesan S."/>
            <person name="Nguyen T."/>
            <person name="Pegot-Espagnet P."/>
            <person name="Pouilly N."/>
            <person name="Raftis F."/>
            <person name="Sallet E."/>
            <person name="Schiex T."/>
            <person name="Thomas J."/>
            <person name="Vandecasteele C."/>
            <person name="Vares D."/>
            <person name="Vear F."/>
            <person name="Vautrin S."/>
            <person name="Crespi M."/>
            <person name="Mangin B."/>
            <person name="Burke J.M."/>
            <person name="Salse J."/>
            <person name="Munos S."/>
            <person name="Vincourt P."/>
            <person name="Rieseberg L.H."/>
            <person name="Langlade N.B."/>
        </authorList>
    </citation>
    <scope>NUCLEOTIDE SEQUENCE [LARGE SCALE GENOMIC DNA]</scope>
    <source>
        <strain evidence="9">cv. SF193</strain>
    </source>
</reference>
<evidence type="ECO:0000259" key="7">
    <source>
        <dbReference type="PROSITE" id="PS50982"/>
    </source>
</evidence>
<feature type="region of interest" description="Disordered" evidence="6">
    <location>
        <begin position="425"/>
        <end position="479"/>
    </location>
</feature>
<proteinExistence type="predicted"/>
<protein>
    <submittedName>
        <fullName evidence="8">Putative DNA-binding domain-containing protein</fullName>
    </submittedName>
</protein>
<feature type="domain" description="MBD" evidence="7">
    <location>
        <begin position="244"/>
        <end position="319"/>
    </location>
</feature>
<accession>A0A251VAJ6</accession>
<feature type="compositionally biased region" description="Basic and acidic residues" evidence="6">
    <location>
        <begin position="225"/>
        <end position="236"/>
    </location>
</feature>
<evidence type="ECO:0000256" key="4">
    <source>
        <dbReference type="ARBA" id="ARBA00023163"/>
    </source>
</evidence>
<dbReference type="InterPro" id="IPR038945">
    <property type="entry name" value="MBD13-like"/>
</dbReference>